<keyword evidence="7 9" id="KW-0687">Ribonucleoprotein</keyword>
<keyword evidence="4 9" id="KW-0699">rRNA-binding</keyword>
<comment type="subcellular location">
    <subcellularLocation>
        <location evidence="9">Plastid</location>
        <location evidence="9">Chloroplast</location>
    </subcellularLocation>
</comment>
<dbReference type="RefSeq" id="YP_009398300.1">
    <property type="nucleotide sequence ID" value="NC_035291.1"/>
</dbReference>
<dbReference type="InterPro" id="IPR012340">
    <property type="entry name" value="NA-bd_OB-fold"/>
</dbReference>
<dbReference type="SUPFAM" id="SSF50249">
    <property type="entry name" value="Nucleic acid-binding proteins"/>
    <property type="match status" value="1"/>
</dbReference>
<organism evidence="11">
    <name type="scientific">Thaumatella adunca</name>
    <dbReference type="NCBI Taxonomy" id="2006976"/>
    <lineage>
        <taxon>Eukaryota</taxon>
        <taxon>Rhodophyta</taxon>
        <taxon>Florideophyceae</taxon>
        <taxon>Rhodymeniophycidae</taxon>
        <taxon>Ceramiales</taxon>
        <taxon>Rhodomelaceae</taxon>
        <taxon>Thaumatella</taxon>
    </lineage>
</organism>
<keyword evidence="5 9" id="KW-0694">RNA-binding</keyword>
<comment type="subunit">
    <text evidence="3 9">Part of the 30S ribosomal subunit.</text>
</comment>
<keyword evidence="11" id="KW-0934">Plastid</keyword>
<dbReference type="EMBL" id="MF101447">
    <property type="protein sequence ID" value="ARW67486.1"/>
    <property type="molecule type" value="Genomic_DNA"/>
</dbReference>
<evidence type="ECO:0000256" key="3">
    <source>
        <dbReference type="ARBA" id="ARBA00011458"/>
    </source>
</evidence>
<comment type="similarity">
    <text evidence="2 9 10">Belongs to the universal ribosomal protein uS17 family.</text>
</comment>
<dbReference type="GeneID" id="33360805"/>
<dbReference type="PANTHER" id="PTHR10744">
    <property type="entry name" value="40S RIBOSOMAL PROTEIN S11 FAMILY MEMBER"/>
    <property type="match status" value="1"/>
</dbReference>
<dbReference type="CDD" id="cd00364">
    <property type="entry name" value="Ribosomal_uS17"/>
    <property type="match status" value="1"/>
</dbReference>
<dbReference type="PRINTS" id="PR00973">
    <property type="entry name" value="RIBOSOMALS17"/>
</dbReference>
<evidence type="ECO:0000256" key="1">
    <source>
        <dbReference type="ARBA" id="ARBA00002932"/>
    </source>
</evidence>
<keyword evidence="6 9" id="KW-0689">Ribosomal protein</keyword>
<dbReference type="InterPro" id="IPR019979">
    <property type="entry name" value="Ribosomal_uS17_CS"/>
</dbReference>
<dbReference type="InterPro" id="IPR000266">
    <property type="entry name" value="Ribosomal_uS17"/>
</dbReference>
<comment type="function">
    <text evidence="1 9">One of the primary rRNA binding proteins, it binds specifically to the 5'-end of 16S ribosomal RNA.</text>
</comment>
<dbReference type="PROSITE" id="PS00056">
    <property type="entry name" value="RIBOSOMAL_S17"/>
    <property type="match status" value="1"/>
</dbReference>
<dbReference type="AlphaFoldDB" id="A0A1Z1MNI5"/>
<name>A0A1Z1MNI5_9FLOR</name>
<protein>
    <recommendedName>
        <fullName evidence="8 9">Small ribosomal subunit protein uS17c</fullName>
    </recommendedName>
</protein>
<evidence type="ECO:0000256" key="9">
    <source>
        <dbReference type="HAMAP-Rule" id="MF_01345"/>
    </source>
</evidence>
<dbReference type="GO" id="GO:0019843">
    <property type="term" value="F:rRNA binding"/>
    <property type="evidence" value="ECO:0007669"/>
    <property type="project" value="UniProtKB-UniRule"/>
</dbReference>
<evidence type="ECO:0000256" key="6">
    <source>
        <dbReference type="ARBA" id="ARBA00022980"/>
    </source>
</evidence>
<evidence type="ECO:0000256" key="2">
    <source>
        <dbReference type="ARBA" id="ARBA00010254"/>
    </source>
</evidence>
<dbReference type="PANTHER" id="PTHR10744:SF1">
    <property type="entry name" value="SMALL RIBOSOMAL SUBUNIT PROTEIN US17M"/>
    <property type="match status" value="1"/>
</dbReference>
<dbReference type="InterPro" id="IPR019984">
    <property type="entry name" value="Ribosomal_uS17_bact/chlr"/>
</dbReference>
<dbReference type="GO" id="GO:0009507">
    <property type="term" value="C:chloroplast"/>
    <property type="evidence" value="ECO:0007669"/>
    <property type="project" value="UniProtKB-SubCell"/>
</dbReference>
<dbReference type="GO" id="GO:0003735">
    <property type="term" value="F:structural constituent of ribosome"/>
    <property type="evidence" value="ECO:0007669"/>
    <property type="project" value="InterPro"/>
</dbReference>
<proteinExistence type="inferred from homology"/>
<dbReference type="NCBIfam" id="TIGR03635">
    <property type="entry name" value="uS17_bact"/>
    <property type="match status" value="1"/>
</dbReference>
<evidence type="ECO:0000256" key="5">
    <source>
        <dbReference type="ARBA" id="ARBA00022884"/>
    </source>
</evidence>
<dbReference type="Gene3D" id="2.40.50.140">
    <property type="entry name" value="Nucleic acid-binding proteins"/>
    <property type="match status" value="1"/>
</dbReference>
<dbReference type="Pfam" id="PF00366">
    <property type="entry name" value="Ribosomal_S17"/>
    <property type="match status" value="1"/>
</dbReference>
<dbReference type="NCBIfam" id="NF004123">
    <property type="entry name" value="PRK05610.1"/>
    <property type="match status" value="1"/>
</dbReference>
<evidence type="ECO:0000313" key="11">
    <source>
        <dbReference type="EMBL" id="ARW67486.1"/>
    </source>
</evidence>
<dbReference type="GO" id="GO:0006412">
    <property type="term" value="P:translation"/>
    <property type="evidence" value="ECO:0007669"/>
    <property type="project" value="UniProtKB-UniRule"/>
</dbReference>
<reference evidence="11" key="1">
    <citation type="journal article" date="2017" name="J. Phycol.">
        <title>Analysis of chloroplast genomes and a supermatrix inform reclassification of the Rhodomelaceae (Rhodophyta).</title>
        <authorList>
            <person name="Diaz-Tapia P."/>
            <person name="Maggs C.A."/>
            <person name="West J.A."/>
            <person name="Verbruggen H."/>
        </authorList>
    </citation>
    <scope>NUCLEOTIDE SEQUENCE</scope>
    <source>
        <strain evidence="11">PD1388</strain>
    </source>
</reference>
<keyword evidence="11" id="KW-0150">Chloroplast</keyword>
<geneLocation type="chloroplast" evidence="11"/>
<sequence>MPTKETYGIVVSNRMNKTITVIVKRPIAHKKYGKIITKTSKYYVHDPLNKYKIGDRVKIQETRPISKKKRWKIV</sequence>
<gene>
    <name evidence="9 11" type="primary">rps17</name>
</gene>
<evidence type="ECO:0000256" key="10">
    <source>
        <dbReference type="RuleBase" id="RU003872"/>
    </source>
</evidence>
<evidence type="ECO:0000256" key="4">
    <source>
        <dbReference type="ARBA" id="ARBA00022730"/>
    </source>
</evidence>
<evidence type="ECO:0000256" key="8">
    <source>
        <dbReference type="ARBA" id="ARBA00035251"/>
    </source>
</evidence>
<dbReference type="HAMAP" id="MF_01345_B">
    <property type="entry name" value="Ribosomal_uS17_B"/>
    <property type="match status" value="1"/>
</dbReference>
<dbReference type="GO" id="GO:0022627">
    <property type="term" value="C:cytosolic small ribosomal subunit"/>
    <property type="evidence" value="ECO:0007669"/>
    <property type="project" value="TreeGrafter"/>
</dbReference>
<evidence type="ECO:0000256" key="7">
    <source>
        <dbReference type="ARBA" id="ARBA00023274"/>
    </source>
</evidence>
<accession>A0A1Z1MNI5</accession>